<dbReference type="InterPro" id="IPR003409">
    <property type="entry name" value="MORN"/>
</dbReference>
<evidence type="ECO:0000313" key="2">
    <source>
        <dbReference type="EMBL" id="KIA77042.1"/>
    </source>
</evidence>
<dbReference type="Proteomes" id="UP000031307">
    <property type="component" value="Unassembled WGS sequence"/>
</dbReference>
<evidence type="ECO:0000256" key="1">
    <source>
        <dbReference type="ARBA" id="ARBA00022737"/>
    </source>
</evidence>
<protein>
    <recommendedName>
        <fullName evidence="4">MORN repeat protein</fullName>
    </recommendedName>
</protein>
<name>A0A0C1E717_9BACT</name>
<gene>
    <name evidence="2" type="ORF">DB43_GW00100</name>
</gene>
<evidence type="ECO:0000313" key="3">
    <source>
        <dbReference type="Proteomes" id="UP000031307"/>
    </source>
</evidence>
<dbReference type="SMART" id="SM00698">
    <property type="entry name" value="MORN"/>
    <property type="match status" value="3"/>
</dbReference>
<accession>A0A0C1E717</accession>
<dbReference type="Gene3D" id="2.20.110.10">
    <property type="entry name" value="Histone H3 K4-specific methyltransferase SET7/9 N-terminal domain"/>
    <property type="match status" value="1"/>
</dbReference>
<organism evidence="2 3">
    <name type="scientific">Parachlamydia acanthamoebae</name>
    <dbReference type="NCBI Taxonomy" id="83552"/>
    <lineage>
        <taxon>Bacteria</taxon>
        <taxon>Pseudomonadati</taxon>
        <taxon>Chlamydiota</taxon>
        <taxon>Chlamydiia</taxon>
        <taxon>Parachlamydiales</taxon>
        <taxon>Parachlamydiaceae</taxon>
        <taxon>Parachlamydia</taxon>
    </lineage>
</organism>
<dbReference type="PATRIC" id="fig|83552.4.peg.1819"/>
<sequence>MTNRWSFMSVSPISVGFFDNSSAIPTFYPEKSAGKKTKRIVFEDFNYATHYVAVNSFKIFKDKPKIRFWERVVVLNVKDVETNSTGYVKVNEASLRKRFGISKKEFKDAKKHESDLTAFISKKIQEAKAESLSAGYQGERNEWGERHGIGRDIAESSFGSLQPKLSIYDGHFRNDEFHGKGILQKIFWSGREEIFEGVFKNGEYSHGTLTYPKAAGNEIKQYTGQFKGEQFHGKGTVTYYNGDQYIGELKKSKSHGKGEYITKNGSMKGVFKKGRLVEGLKIYADGSKEKGVFKKGHLVEGLKIYSDGSREKGSFKNGRLVATYINPSKRGW</sequence>
<evidence type="ECO:0008006" key="4">
    <source>
        <dbReference type="Google" id="ProtNLM"/>
    </source>
</evidence>
<proteinExistence type="predicted"/>
<comment type="caution">
    <text evidence="2">The sequence shown here is derived from an EMBL/GenBank/DDBJ whole genome shotgun (WGS) entry which is preliminary data.</text>
</comment>
<dbReference type="PANTHER" id="PTHR23084">
    <property type="entry name" value="PHOSPHATIDYLINOSITOL-4-PHOSPHATE 5-KINASE RELATED"/>
    <property type="match status" value="1"/>
</dbReference>
<dbReference type="AlphaFoldDB" id="A0A0C1E717"/>
<dbReference type="Pfam" id="PF02493">
    <property type="entry name" value="MORN"/>
    <property type="match status" value="3"/>
</dbReference>
<dbReference type="EMBL" id="JSAM01000092">
    <property type="protein sequence ID" value="KIA77042.1"/>
    <property type="molecule type" value="Genomic_DNA"/>
</dbReference>
<dbReference type="PANTHER" id="PTHR23084:SF263">
    <property type="entry name" value="MORN REPEAT-CONTAINING PROTEIN 1"/>
    <property type="match status" value="1"/>
</dbReference>
<reference evidence="2 3" key="1">
    <citation type="journal article" date="2014" name="Mol. Biol. Evol.">
        <title>Massive expansion of Ubiquitination-related gene families within the Chlamydiae.</title>
        <authorList>
            <person name="Domman D."/>
            <person name="Collingro A."/>
            <person name="Lagkouvardos I."/>
            <person name="Gehre L."/>
            <person name="Weinmaier T."/>
            <person name="Rattei T."/>
            <person name="Subtil A."/>
            <person name="Horn M."/>
        </authorList>
    </citation>
    <scope>NUCLEOTIDE SEQUENCE [LARGE SCALE GENOMIC DNA]</scope>
    <source>
        <strain evidence="2 3">OEW1</strain>
    </source>
</reference>
<dbReference type="SUPFAM" id="SSF82185">
    <property type="entry name" value="Histone H3 K4-specific methyltransferase SET7/9 N-terminal domain"/>
    <property type="match status" value="1"/>
</dbReference>
<keyword evidence="1" id="KW-0677">Repeat</keyword>